<dbReference type="EMBL" id="JBHSXN010000003">
    <property type="protein sequence ID" value="MFC6954533.1"/>
    <property type="molecule type" value="Genomic_DNA"/>
</dbReference>
<dbReference type="RefSeq" id="WP_336351480.1">
    <property type="nucleotide sequence ID" value="NZ_JAZAQL010000003.1"/>
</dbReference>
<sequence>MLSGITLARQACYHKHYWFPGLSAIPLMEEDTDNLSEGGLAVASEGSVTGSGGATLPVFLNLDETFEGLDHFRRRYLSLLAYNQPVDLVDAAAALSHVPKLSALGILPYDKDERSLEPGQDTTHVESHIQGSGRSFDRAESVHEQYNPEVDDDAH</sequence>
<dbReference type="AlphaFoldDB" id="A0ABD5VI35"/>
<dbReference type="Proteomes" id="UP001596395">
    <property type="component" value="Unassembled WGS sequence"/>
</dbReference>
<evidence type="ECO:0000256" key="1">
    <source>
        <dbReference type="SAM" id="MobiDB-lite"/>
    </source>
</evidence>
<proteinExistence type="predicted"/>
<keyword evidence="3" id="KW-1185">Reference proteome</keyword>
<evidence type="ECO:0000313" key="2">
    <source>
        <dbReference type="EMBL" id="MFC6954533.1"/>
    </source>
</evidence>
<comment type="caution">
    <text evidence="2">The sequence shown here is derived from an EMBL/GenBank/DDBJ whole genome shotgun (WGS) entry which is preliminary data.</text>
</comment>
<accession>A0ABD5VI35</accession>
<name>A0ABD5VI35_9EURY</name>
<reference evidence="2 3" key="1">
    <citation type="journal article" date="2019" name="Int. J. Syst. Evol. Microbiol.">
        <title>The Global Catalogue of Microorganisms (GCM) 10K type strain sequencing project: providing services to taxonomists for standard genome sequencing and annotation.</title>
        <authorList>
            <consortium name="The Broad Institute Genomics Platform"/>
            <consortium name="The Broad Institute Genome Sequencing Center for Infectious Disease"/>
            <person name="Wu L."/>
            <person name="Ma J."/>
        </authorList>
    </citation>
    <scope>NUCLEOTIDE SEQUENCE [LARGE SCALE GENOMIC DNA]</scope>
    <source>
        <strain evidence="2 3">GX26</strain>
    </source>
</reference>
<organism evidence="2 3">
    <name type="scientific">Halorubellus litoreus</name>
    <dbReference type="NCBI Taxonomy" id="755308"/>
    <lineage>
        <taxon>Archaea</taxon>
        <taxon>Methanobacteriati</taxon>
        <taxon>Methanobacteriota</taxon>
        <taxon>Stenosarchaea group</taxon>
        <taxon>Halobacteria</taxon>
        <taxon>Halobacteriales</taxon>
        <taxon>Halorubellaceae</taxon>
        <taxon>Halorubellus</taxon>
    </lineage>
</organism>
<protein>
    <submittedName>
        <fullName evidence="2">Uncharacterized protein</fullName>
    </submittedName>
</protein>
<evidence type="ECO:0000313" key="3">
    <source>
        <dbReference type="Proteomes" id="UP001596395"/>
    </source>
</evidence>
<gene>
    <name evidence="2" type="ORF">ACFQGB_16840</name>
</gene>
<feature type="region of interest" description="Disordered" evidence="1">
    <location>
        <begin position="113"/>
        <end position="155"/>
    </location>
</feature>